<keyword evidence="3" id="KW-1185">Reference proteome</keyword>
<organism evidence="2 3">
    <name type="scientific">Euplotes crassus</name>
    <dbReference type="NCBI Taxonomy" id="5936"/>
    <lineage>
        <taxon>Eukaryota</taxon>
        <taxon>Sar</taxon>
        <taxon>Alveolata</taxon>
        <taxon>Ciliophora</taxon>
        <taxon>Intramacronucleata</taxon>
        <taxon>Spirotrichea</taxon>
        <taxon>Hypotrichia</taxon>
        <taxon>Euplotida</taxon>
        <taxon>Euplotidae</taxon>
        <taxon>Moneuplotes</taxon>
    </lineage>
</organism>
<keyword evidence="1" id="KW-0732">Signal</keyword>
<gene>
    <name evidence="2" type="ORF">ECRASSUSDP1_LOCUS12717</name>
</gene>
<dbReference type="AlphaFoldDB" id="A0AAD1XE88"/>
<proteinExistence type="predicted"/>
<name>A0AAD1XE88_EUPCR</name>
<reference evidence="2" key="1">
    <citation type="submission" date="2023-07" db="EMBL/GenBank/DDBJ databases">
        <authorList>
            <consortium name="AG Swart"/>
            <person name="Singh M."/>
            <person name="Singh A."/>
            <person name="Seah K."/>
            <person name="Emmerich C."/>
        </authorList>
    </citation>
    <scope>NUCLEOTIDE SEQUENCE</scope>
    <source>
        <strain evidence="2">DP1</strain>
    </source>
</reference>
<dbReference type="Proteomes" id="UP001295684">
    <property type="component" value="Unassembled WGS sequence"/>
</dbReference>
<evidence type="ECO:0000256" key="1">
    <source>
        <dbReference type="SAM" id="SignalP"/>
    </source>
</evidence>
<comment type="caution">
    <text evidence="2">The sequence shown here is derived from an EMBL/GenBank/DDBJ whole genome shotgun (WGS) entry which is preliminary data.</text>
</comment>
<sequence length="413" mass="45652">MKKILFVLALFIALSYADGECAVIKCGNIKKDGDTHFCAQRIDGTEGNPTSLRAMKCPSGQFCQAGAWPDPMSAMAYYDTLVCGDLSPNGFPQEFTPVAGVGLDGDYCISVADCFTSTENAAICQTNVCRASTMSGSACAGDSRNCPIGHFCSNDNVCAPLLKRGEFCSEDSQCERNHDCIKTEKDNNFVCTAYGSLKNGDLFQRSPSHNDVTPMGFLKEARQNGNSVGEVPVYVSNVCKTTGEVTVAYYQQCRYHMRNKDQTYMKKNIMENCVVFGFSDENPDNYNQPIFDETVPLCGFNKNSKPICPLFLGDDYIQKLLSKLQGLFSKMNCHRLSGVTNFGGGSVCNDFYKIGDTKGAFNLFRLSQVLDSQTWANTANNARCVAKTVTYRNWFGFEKYFLEEGEEENQESQ</sequence>
<evidence type="ECO:0000313" key="2">
    <source>
        <dbReference type="EMBL" id="CAI2371395.1"/>
    </source>
</evidence>
<dbReference type="EMBL" id="CAMPGE010012623">
    <property type="protein sequence ID" value="CAI2371395.1"/>
    <property type="molecule type" value="Genomic_DNA"/>
</dbReference>
<feature type="chain" id="PRO_5042062706" evidence="1">
    <location>
        <begin position="20"/>
        <end position="413"/>
    </location>
</feature>
<evidence type="ECO:0000313" key="3">
    <source>
        <dbReference type="Proteomes" id="UP001295684"/>
    </source>
</evidence>
<accession>A0AAD1XE88</accession>
<protein>
    <submittedName>
        <fullName evidence="2">Uncharacterized protein</fullName>
    </submittedName>
</protein>
<feature type="signal peptide" evidence="1">
    <location>
        <begin position="1"/>
        <end position="19"/>
    </location>
</feature>